<protein>
    <submittedName>
        <fullName evidence="1">Uncharacterized protein</fullName>
    </submittedName>
</protein>
<dbReference type="EMBL" id="CP049142">
    <property type="protein sequence ID" value="QIE91399.1"/>
    <property type="molecule type" value="Genomic_DNA"/>
</dbReference>
<accession>A0A6G6J7T8</accession>
<sequence length="194" mass="21605">MAHSIATPGRKWIPAAKDPALTVTNGDESVTGFYSQRAGGILFYGLDGQPFAFLVANKHRERFFVTAHQTTEGLRYMFTTTQCSERMLGIEGMGYRDKQQLAESIVDELESRRVHECLRKQGYSFEQFVEMANRKPTCTAALEAFYSAGLTADRRGIEEDGYFLGTSLARVMLRAAGYEQVGCCWMQANLAAAT</sequence>
<geneLocation type="plasmid" evidence="2">
    <name>ppnihbp1_1</name>
</geneLocation>
<dbReference type="RefSeq" id="WP_037011346.1">
    <property type="nucleotide sequence ID" value="NZ_CP049142.1"/>
</dbReference>
<dbReference type="KEGG" id="pnt:G5B91_34205"/>
<keyword evidence="1" id="KW-0614">Plasmid</keyword>
<name>A0A6G6J7T8_PSENT</name>
<evidence type="ECO:0000313" key="1">
    <source>
        <dbReference type="EMBL" id="QIE91399.1"/>
    </source>
</evidence>
<dbReference type="Proteomes" id="UP000501063">
    <property type="component" value="Plasmid pPniHBP1_1"/>
</dbReference>
<gene>
    <name evidence="1" type="ORF">G5B91_34205</name>
</gene>
<proteinExistence type="predicted"/>
<evidence type="ECO:0000313" key="2">
    <source>
        <dbReference type="Proteomes" id="UP000501063"/>
    </source>
</evidence>
<reference evidence="1 2" key="1">
    <citation type="submission" date="2020-02" db="EMBL/GenBank/DDBJ databases">
        <title>Integrative conjugative elements (ICEs) and plasmids drive adaptation of Pseudomonas nitroreducens strain HBP1 to wastewater environment.</title>
        <authorList>
            <person name="Sentchilo V."/>
            <person name="Carraro N."/>
            <person name="Bertelli C."/>
            <person name="van der Meer J.R."/>
        </authorList>
    </citation>
    <scope>NUCLEOTIDE SEQUENCE [LARGE SCALE GENOMIC DNA]</scope>
    <source>
        <strain evidence="1 2">HBP1</strain>
        <plasmid evidence="2">ppnihbp1_1</plasmid>
    </source>
</reference>
<dbReference type="AlphaFoldDB" id="A0A6G6J7T8"/>
<organism evidence="1 2">
    <name type="scientific">Pseudomonas nitroreducens</name>
    <dbReference type="NCBI Taxonomy" id="46680"/>
    <lineage>
        <taxon>Bacteria</taxon>
        <taxon>Pseudomonadati</taxon>
        <taxon>Pseudomonadota</taxon>
        <taxon>Gammaproteobacteria</taxon>
        <taxon>Pseudomonadales</taxon>
        <taxon>Pseudomonadaceae</taxon>
        <taxon>Pseudomonas</taxon>
    </lineage>
</organism>